<dbReference type="CDD" id="cd00325">
    <property type="entry name" value="chitinase_GH19"/>
    <property type="match status" value="1"/>
</dbReference>
<dbReference type="InterPro" id="IPR000726">
    <property type="entry name" value="Glyco_hydro_19_cat"/>
</dbReference>
<comment type="caution">
    <text evidence="3">The sequence shown here is derived from an EMBL/GenBank/DDBJ whole genome shotgun (WGS) entry which is preliminary data.</text>
</comment>
<dbReference type="FunFam" id="1.10.530.10:FF:000005">
    <property type="entry name" value="Basic endochitinase"/>
    <property type="match status" value="1"/>
</dbReference>
<dbReference type="SUPFAM" id="SSF53955">
    <property type="entry name" value="Lysozyme-like"/>
    <property type="match status" value="1"/>
</dbReference>
<dbReference type="AlphaFoldDB" id="A0A9D4AJP7"/>
<dbReference type="GO" id="GO:0050832">
    <property type="term" value="P:defense response to fungus"/>
    <property type="evidence" value="ECO:0007669"/>
    <property type="project" value="TreeGrafter"/>
</dbReference>
<dbReference type="GO" id="GO:0004568">
    <property type="term" value="F:chitinase activity"/>
    <property type="evidence" value="ECO:0007669"/>
    <property type="project" value="InterPro"/>
</dbReference>
<evidence type="ECO:0000259" key="1">
    <source>
        <dbReference type="PROSITE" id="PS00773"/>
    </source>
</evidence>
<dbReference type="EMBL" id="JAIQCV010000002">
    <property type="protein sequence ID" value="KAH1122735.1"/>
    <property type="molecule type" value="Genomic_DNA"/>
</dbReference>
<dbReference type="Pfam" id="PF00182">
    <property type="entry name" value="Glyco_hydro_19"/>
    <property type="match status" value="2"/>
</dbReference>
<proteinExistence type="predicted"/>
<dbReference type="PANTHER" id="PTHR22595:SF200">
    <property type="entry name" value="ENDOCHITINASE 1"/>
    <property type="match status" value="1"/>
</dbReference>
<keyword evidence="4" id="KW-1185">Reference proteome</keyword>
<feature type="domain" description="Glycoside hydrolase family 19 catalytic" evidence="2">
    <location>
        <begin position="133"/>
        <end position="143"/>
    </location>
</feature>
<evidence type="ECO:0000259" key="2">
    <source>
        <dbReference type="PROSITE" id="PS00774"/>
    </source>
</evidence>
<dbReference type="PANTHER" id="PTHR22595">
    <property type="entry name" value="CHITINASE-RELATED"/>
    <property type="match status" value="1"/>
</dbReference>
<accession>A0A9D4AJP7</accession>
<dbReference type="PROSITE" id="PS00774">
    <property type="entry name" value="CHITINASE_19_2"/>
    <property type="match status" value="1"/>
</dbReference>
<dbReference type="OrthoDB" id="5985073at2759"/>
<gene>
    <name evidence="3" type="ORF">J1N35_005895</name>
</gene>
<evidence type="ECO:0000313" key="3">
    <source>
        <dbReference type="EMBL" id="KAH1122735.1"/>
    </source>
</evidence>
<reference evidence="3 4" key="1">
    <citation type="journal article" date="2021" name="Plant Biotechnol. J.">
        <title>Multi-omics assisted identification of the key and species-specific regulatory components of drought-tolerant mechanisms in Gossypium stocksii.</title>
        <authorList>
            <person name="Yu D."/>
            <person name="Ke L."/>
            <person name="Zhang D."/>
            <person name="Wu Y."/>
            <person name="Sun Y."/>
            <person name="Mei J."/>
            <person name="Sun J."/>
            <person name="Sun Y."/>
        </authorList>
    </citation>
    <scope>NUCLEOTIDE SEQUENCE [LARGE SCALE GENOMIC DNA]</scope>
    <source>
        <strain evidence="4">cv. E1</strain>
        <tissue evidence="3">Leaf</tissue>
    </source>
</reference>
<dbReference type="GO" id="GO:0006032">
    <property type="term" value="P:chitin catabolic process"/>
    <property type="evidence" value="ECO:0007669"/>
    <property type="project" value="InterPro"/>
</dbReference>
<feature type="domain" description="Glycoside hydrolase family 19 catalytic" evidence="1">
    <location>
        <begin position="55"/>
        <end position="77"/>
    </location>
</feature>
<name>A0A9D4AJP7_9ROSI</name>
<sequence>MYILPIDRLSSVEGKQVGLFVPEVFVVANLVGVAALLLLHSSWLPKSVQRNEGGCPARRFYTYDAFIAAASSFPAFATIGDQATHKREIAAFLAQTSHETTDGGGNFNYGSCGRAIGVDLLNNPDLLTSDPTISFKSAFWFWMTPQSPKPSCHSVIIRAWSPSSSDQAAGRVPGYGVITNIINGGLECGKGMNPRVEDRIGFYKRYCDMLGVSYGNKLDCYNQRLIGNSVLVDSM</sequence>
<dbReference type="Proteomes" id="UP000828251">
    <property type="component" value="Unassembled WGS sequence"/>
</dbReference>
<evidence type="ECO:0000313" key="4">
    <source>
        <dbReference type="Proteomes" id="UP000828251"/>
    </source>
</evidence>
<dbReference type="InterPro" id="IPR023346">
    <property type="entry name" value="Lysozyme-like_dom_sf"/>
</dbReference>
<dbReference type="GO" id="GO:0016998">
    <property type="term" value="P:cell wall macromolecule catabolic process"/>
    <property type="evidence" value="ECO:0007669"/>
    <property type="project" value="InterPro"/>
</dbReference>
<protein>
    <recommendedName>
        <fullName evidence="1 2">Glycoside hydrolase family 19 catalytic domain-containing protein</fullName>
    </recommendedName>
</protein>
<dbReference type="Gene3D" id="1.10.530.10">
    <property type="match status" value="1"/>
</dbReference>
<organism evidence="3 4">
    <name type="scientific">Gossypium stocksii</name>
    <dbReference type="NCBI Taxonomy" id="47602"/>
    <lineage>
        <taxon>Eukaryota</taxon>
        <taxon>Viridiplantae</taxon>
        <taxon>Streptophyta</taxon>
        <taxon>Embryophyta</taxon>
        <taxon>Tracheophyta</taxon>
        <taxon>Spermatophyta</taxon>
        <taxon>Magnoliopsida</taxon>
        <taxon>eudicotyledons</taxon>
        <taxon>Gunneridae</taxon>
        <taxon>Pentapetalae</taxon>
        <taxon>rosids</taxon>
        <taxon>malvids</taxon>
        <taxon>Malvales</taxon>
        <taxon>Malvaceae</taxon>
        <taxon>Malvoideae</taxon>
        <taxon>Gossypium</taxon>
    </lineage>
</organism>
<dbReference type="PROSITE" id="PS00773">
    <property type="entry name" value="CHITINASE_19_1"/>
    <property type="match status" value="1"/>
</dbReference>